<dbReference type="PANTHER" id="PTHR23501:SF102">
    <property type="entry name" value="DRUG TRANSPORTER, PUTATIVE (AFU_ORTHOLOGUE AFUA_3G08530)-RELATED"/>
    <property type="match status" value="1"/>
</dbReference>
<feature type="transmembrane region" description="Helical" evidence="6">
    <location>
        <begin position="362"/>
        <end position="382"/>
    </location>
</feature>
<dbReference type="InterPro" id="IPR011701">
    <property type="entry name" value="MFS"/>
</dbReference>
<feature type="transmembrane region" description="Helical" evidence="6">
    <location>
        <begin position="427"/>
        <end position="447"/>
    </location>
</feature>
<name>A0A1C7M2S6_GRIFR</name>
<protein>
    <submittedName>
        <fullName evidence="8">Putative transporter C3H1.06c</fullName>
    </submittedName>
</protein>
<organism evidence="8 9">
    <name type="scientific">Grifola frondosa</name>
    <name type="common">Maitake</name>
    <name type="synonym">Polyporus frondosus</name>
    <dbReference type="NCBI Taxonomy" id="5627"/>
    <lineage>
        <taxon>Eukaryota</taxon>
        <taxon>Fungi</taxon>
        <taxon>Dikarya</taxon>
        <taxon>Basidiomycota</taxon>
        <taxon>Agaricomycotina</taxon>
        <taxon>Agaricomycetes</taxon>
        <taxon>Polyporales</taxon>
        <taxon>Grifolaceae</taxon>
        <taxon>Grifola</taxon>
    </lineage>
</organism>
<feature type="transmembrane region" description="Helical" evidence="6">
    <location>
        <begin position="296"/>
        <end position="315"/>
    </location>
</feature>
<accession>A0A1C7M2S6</accession>
<dbReference type="OMA" id="TIDENWD"/>
<feature type="transmembrane region" description="Helical" evidence="6">
    <location>
        <begin position="255"/>
        <end position="275"/>
    </location>
</feature>
<evidence type="ECO:0000256" key="1">
    <source>
        <dbReference type="ARBA" id="ARBA00004141"/>
    </source>
</evidence>
<feature type="transmembrane region" description="Helical" evidence="6">
    <location>
        <begin position="321"/>
        <end position="341"/>
    </location>
</feature>
<dbReference type="GO" id="GO:0022857">
    <property type="term" value="F:transmembrane transporter activity"/>
    <property type="evidence" value="ECO:0007669"/>
    <property type="project" value="InterPro"/>
</dbReference>
<feature type="transmembrane region" description="Helical" evidence="6">
    <location>
        <begin position="538"/>
        <end position="564"/>
    </location>
</feature>
<keyword evidence="4 6" id="KW-0472">Membrane</keyword>
<evidence type="ECO:0000256" key="5">
    <source>
        <dbReference type="SAM" id="MobiDB-lite"/>
    </source>
</evidence>
<comment type="caution">
    <text evidence="8">The sequence shown here is derived from an EMBL/GenBank/DDBJ whole genome shotgun (WGS) entry which is preliminary data.</text>
</comment>
<keyword evidence="3 6" id="KW-1133">Transmembrane helix</keyword>
<feature type="transmembrane region" description="Helical" evidence="6">
    <location>
        <begin position="225"/>
        <end position="243"/>
    </location>
</feature>
<keyword evidence="2 6" id="KW-0812">Transmembrane</keyword>
<evidence type="ECO:0000313" key="8">
    <source>
        <dbReference type="EMBL" id="OBZ71185.1"/>
    </source>
</evidence>
<dbReference type="SUPFAM" id="SSF103473">
    <property type="entry name" value="MFS general substrate transporter"/>
    <property type="match status" value="1"/>
</dbReference>
<feature type="transmembrane region" description="Helical" evidence="6">
    <location>
        <begin position="453"/>
        <end position="476"/>
    </location>
</feature>
<gene>
    <name evidence="8" type="ORF">A0H81_08923</name>
</gene>
<dbReference type="AlphaFoldDB" id="A0A1C7M2S6"/>
<dbReference type="STRING" id="5627.A0A1C7M2S6"/>
<dbReference type="PROSITE" id="PS50850">
    <property type="entry name" value="MFS"/>
    <property type="match status" value="1"/>
</dbReference>
<feature type="transmembrane region" description="Helical" evidence="6">
    <location>
        <begin position="402"/>
        <end position="420"/>
    </location>
</feature>
<evidence type="ECO:0000256" key="2">
    <source>
        <dbReference type="ARBA" id="ARBA00022692"/>
    </source>
</evidence>
<feature type="transmembrane region" description="Helical" evidence="6">
    <location>
        <begin position="192"/>
        <end position="213"/>
    </location>
</feature>
<feature type="domain" description="Major facilitator superfamily (MFS) profile" evidence="7">
    <location>
        <begin position="103"/>
        <end position="570"/>
    </location>
</feature>
<dbReference type="OrthoDB" id="3437016at2759"/>
<sequence>MSVPRLASLALEKSIPAPVYSHVITTLDTGAHFSYRSTSTAAHKNSQFWILDSPKCAAHVFSVFLRLPISPLCSHFYFAMPSHTNTQAQVNEGESRGFAFWMTFVAICSSLALFALELTSVATALPTIVSDLHARDFVWAGSSYVIASTAFIPLTGSLSQIFGRKPIFIGVIIIFGIGSAVCGAAHSDTMLIVGRTIQGVGGGGIVSLTEILLGDLVPLRDRGLFFGLIGLTFSVACAVGPIIGGSLASSGAWRWLFYLNLPICGVCIILLIFFLRLKAPELSFDQKLARIDWTGNIIVIGCTTACAIALAWGGVEFAWPTARVLAPLCIGLVGLFVFLIYEERWAREPIIPFKLMSDRTSASGYLQDFFSAIIALAVTYYLPVYWQACKGSSALKSGVQNLGFACIAPASIVGGIIVAVSQKYCPILWLAWALAIVGMALFTTVTADTATGVMIGFSVIVGCGIGVVYAIAQFPVQAPQPVTENARSMALFGFVRSFASIWGISMGNAIIQNELTRRLPPAFLAQFPGGIPSREVRAAFAAAIAVLWKALTGVAGAGFIASLFMREIPMHATIDENWDLSDDKKRSQDAAGAGTGAADIELQ</sequence>
<dbReference type="PANTHER" id="PTHR23501">
    <property type="entry name" value="MAJOR FACILITATOR SUPERFAMILY"/>
    <property type="match status" value="1"/>
</dbReference>
<keyword evidence="9" id="KW-1185">Reference proteome</keyword>
<comment type="subcellular location">
    <subcellularLocation>
        <location evidence="1">Membrane</location>
        <topology evidence="1">Multi-pass membrane protein</topology>
    </subcellularLocation>
</comment>
<proteinExistence type="predicted"/>
<evidence type="ECO:0000259" key="7">
    <source>
        <dbReference type="PROSITE" id="PS50850"/>
    </source>
</evidence>
<evidence type="ECO:0000313" key="9">
    <source>
        <dbReference type="Proteomes" id="UP000092993"/>
    </source>
</evidence>
<evidence type="ECO:0000256" key="3">
    <source>
        <dbReference type="ARBA" id="ARBA00022989"/>
    </source>
</evidence>
<reference evidence="8 9" key="1">
    <citation type="submission" date="2016-03" db="EMBL/GenBank/DDBJ databases">
        <title>Whole genome sequencing of Grifola frondosa 9006-11.</title>
        <authorList>
            <person name="Min B."/>
            <person name="Park H."/>
            <person name="Kim J.-G."/>
            <person name="Cho H."/>
            <person name="Oh Y.-L."/>
            <person name="Kong W.-S."/>
            <person name="Choi I.-G."/>
        </authorList>
    </citation>
    <scope>NUCLEOTIDE SEQUENCE [LARGE SCALE GENOMIC DNA]</scope>
    <source>
        <strain evidence="8 9">9006-11</strain>
    </source>
</reference>
<dbReference type="EMBL" id="LUGG01000011">
    <property type="protein sequence ID" value="OBZ71185.1"/>
    <property type="molecule type" value="Genomic_DNA"/>
</dbReference>
<feature type="transmembrane region" description="Helical" evidence="6">
    <location>
        <begin position="98"/>
        <end position="125"/>
    </location>
</feature>
<dbReference type="Proteomes" id="UP000092993">
    <property type="component" value="Unassembled WGS sequence"/>
</dbReference>
<dbReference type="Gene3D" id="1.20.1250.20">
    <property type="entry name" value="MFS general substrate transporter like domains"/>
    <property type="match status" value="1"/>
</dbReference>
<feature type="transmembrane region" description="Helical" evidence="6">
    <location>
        <begin position="137"/>
        <end position="155"/>
    </location>
</feature>
<feature type="transmembrane region" description="Helical" evidence="6">
    <location>
        <begin position="167"/>
        <end position="186"/>
    </location>
</feature>
<feature type="region of interest" description="Disordered" evidence="5">
    <location>
        <begin position="581"/>
        <end position="603"/>
    </location>
</feature>
<feature type="transmembrane region" description="Helical" evidence="6">
    <location>
        <begin position="488"/>
        <end position="511"/>
    </location>
</feature>
<dbReference type="GO" id="GO:0005886">
    <property type="term" value="C:plasma membrane"/>
    <property type="evidence" value="ECO:0007669"/>
    <property type="project" value="TreeGrafter"/>
</dbReference>
<dbReference type="InterPro" id="IPR036259">
    <property type="entry name" value="MFS_trans_sf"/>
</dbReference>
<evidence type="ECO:0000256" key="6">
    <source>
        <dbReference type="SAM" id="Phobius"/>
    </source>
</evidence>
<dbReference type="InterPro" id="IPR020846">
    <property type="entry name" value="MFS_dom"/>
</dbReference>
<evidence type="ECO:0000256" key="4">
    <source>
        <dbReference type="ARBA" id="ARBA00023136"/>
    </source>
</evidence>
<feature type="compositionally biased region" description="Low complexity" evidence="5">
    <location>
        <begin position="590"/>
        <end position="603"/>
    </location>
</feature>
<dbReference type="Pfam" id="PF07690">
    <property type="entry name" value="MFS_1"/>
    <property type="match status" value="1"/>
</dbReference>